<evidence type="ECO:0000256" key="1">
    <source>
        <dbReference type="ARBA" id="ARBA00004370"/>
    </source>
</evidence>
<dbReference type="Proteomes" id="UP000580250">
    <property type="component" value="Unassembled WGS sequence"/>
</dbReference>
<dbReference type="EMBL" id="CAJEWN010000538">
    <property type="protein sequence ID" value="CAD2185260.1"/>
    <property type="molecule type" value="Genomic_DNA"/>
</dbReference>
<gene>
    <name evidence="6" type="ORF">MENT_LOCUS37673</name>
</gene>
<evidence type="ECO:0000256" key="4">
    <source>
        <dbReference type="ARBA" id="ARBA00022989"/>
    </source>
</evidence>
<name>A0A6V7WE36_MELEN</name>
<dbReference type="Pfam" id="PF03669">
    <property type="entry name" value="ASTER"/>
    <property type="match status" value="1"/>
</dbReference>
<comment type="caution">
    <text evidence="6">The sequence shown here is derived from an EMBL/GenBank/DDBJ whole genome shotgun (WGS) entry which is preliminary data.</text>
</comment>
<proteinExistence type="inferred from homology"/>
<keyword evidence="4" id="KW-1133">Transmembrane helix</keyword>
<dbReference type="PANTHER" id="PTHR13193">
    <property type="entry name" value="CGI-140"/>
    <property type="match status" value="1"/>
</dbReference>
<dbReference type="OrthoDB" id="284718at2759"/>
<organism evidence="6 7">
    <name type="scientific">Meloidogyne enterolobii</name>
    <name type="common">Root-knot nematode worm</name>
    <name type="synonym">Meloidogyne mayaguensis</name>
    <dbReference type="NCBI Taxonomy" id="390850"/>
    <lineage>
        <taxon>Eukaryota</taxon>
        <taxon>Metazoa</taxon>
        <taxon>Ecdysozoa</taxon>
        <taxon>Nematoda</taxon>
        <taxon>Chromadorea</taxon>
        <taxon>Rhabditida</taxon>
        <taxon>Tylenchina</taxon>
        <taxon>Tylenchomorpha</taxon>
        <taxon>Tylenchoidea</taxon>
        <taxon>Meloidogynidae</taxon>
        <taxon>Meloidogyninae</taxon>
        <taxon>Meloidogyne</taxon>
    </lineage>
</organism>
<evidence type="ECO:0000256" key="3">
    <source>
        <dbReference type="ARBA" id="ARBA00022692"/>
    </source>
</evidence>
<evidence type="ECO:0000313" key="6">
    <source>
        <dbReference type="EMBL" id="CAD2185260.1"/>
    </source>
</evidence>
<dbReference type="PANTHER" id="PTHR13193:SF0">
    <property type="entry name" value="PAT COMPLEX SUBUNIT ASTERIX"/>
    <property type="match status" value="1"/>
</dbReference>
<keyword evidence="3" id="KW-0812">Transmembrane</keyword>
<comment type="subcellular location">
    <subcellularLocation>
        <location evidence="1">Membrane</location>
    </subcellularLocation>
</comment>
<comment type="similarity">
    <text evidence="2">Belongs to the Asterix family.</text>
</comment>
<dbReference type="InterPro" id="IPR005351">
    <property type="entry name" value="ASTER"/>
</dbReference>
<protein>
    <submittedName>
        <fullName evidence="6">Uncharacterized protein</fullName>
    </submittedName>
</protein>
<keyword evidence="5" id="KW-0472">Membrane</keyword>
<evidence type="ECO:0000256" key="2">
    <source>
        <dbReference type="ARBA" id="ARBA00009066"/>
    </source>
</evidence>
<reference evidence="6 7" key="1">
    <citation type="submission" date="2020-08" db="EMBL/GenBank/DDBJ databases">
        <authorList>
            <person name="Koutsovoulos G."/>
            <person name="Danchin GJ E."/>
        </authorList>
    </citation>
    <scope>NUCLEOTIDE SEQUENCE [LARGE SCALE GENOMIC DNA]</scope>
</reference>
<dbReference type="GO" id="GO:0005789">
    <property type="term" value="C:endoplasmic reticulum membrane"/>
    <property type="evidence" value="ECO:0007669"/>
    <property type="project" value="InterPro"/>
</dbReference>
<accession>A0A6V7WE36</accession>
<dbReference type="GO" id="GO:0045048">
    <property type="term" value="P:protein insertion into ER membrane"/>
    <property type="evidence" value="ECO:0007669"/>
    <property type="project" value="InterPro"/>
</dbReference>
<evidence type="ECO:0000256" key="5">
    <source>
        <dbReference type="ARBA" id="ARBA00023136"/>
    </source>
</evidence>
<sequence>MNSNGDVRRPNKIVRFKPTDPNVLQPLSTEDSIPEYMNILGMIFSMMGLMMKFKWCSWVALFCSCVSFANVRASDDTKQIVSSFMLSISAVVMSYLQKSSADCTSVGLN</sequence>
<dbReference type="GO" id="GO:0044183">
    <property type="term" value="F:protein folding chaperone"/>
    <property type="evidence" value="ECO:0007669"/>
    <property type="project" value="InterPro"/>
</dbReference>
<evidence type="ECO:0000313" key="7">
    <source>
        <dbReference type="Proteomes" id="UP000580250"/>
    </source>
</evidence>
<dbReference type="AlphaFoldDB" id="A0A6V7WE36"/>